<accession>A0ABU6HFS5</accession>
<dbReference type="Gene3D" id="3.30.110.170">
    <property type="entry name" value="Protein of unknown function (DUF541), domain 1"/>
    <property type="match status" value="1"/>
</dbReference>
<protein>
    <submittedName>
        <fullName evidence="1">SIMPL domain-containing protein</fullName>
    </submittedName>
</protein>
<keyword evidence="2" id="KW-1185">Reference proteome</keyword>
<dbReference type="RefSeq" id="WP_326295545.1">
    <property type="nucleotide sequence ID" value="NZ_JAYLLH010000002.1"/>
</dbReference>
<organism evidence="1 2">
    <name type="scientific">Mesobacterium hydrothermale</name>
    <dbReference type="NCBI Taxonomy" id="3111907"/>
    <lineage>
        <taxon>Bacteria</taxon>
        <taxon>Pseudomonadati</taxon>
        <taxon>Pseudomonadota</taxon>
        <taxon>Alphaproteobacteria</taxon>
        <taxon>Rhodobacterales</taxon>
        <taxon>Roseobacteraceae</taxon>
        <taxon>Mesobacterium</taxon>
    </lineage>
</organism>
<evidence type="ECO:0000313" key="2">
    <source>
        <dbReference type="Proteomes" id="UP001348149"/>
    </source>
</evidence>
<comment type="caution">
    <text evidence="1">The sequence shown here is derived from an EMBL/GenBank/DDBJ whole genome shotgun (WGS) entry which is preliminary data.</text>
</comment>
<dbReference type="PANTHER" id="PTHR34387:SF1">
    <property type="entry name" value="PERIPLASMIC IMMUNOGENIC PROTEIN"/>
    <property type="match status" value="1"/>
</dbReference>
<proteinExistence type="predicted"/>
<dbReference type="Pfam" id="PF04402">
    <property type="entry name" value="SIMPL"/>
    <property type="match status" value="1"/>
</dbReference>
<reference evidence="1 2" key="1">
    <citation type="submission" date="2024-01" db="EMBL/GenBank/DDBJ databases">
        <title>Mesobacterium rodlantinim sp. nov., isolated from shallow sea hydrothermal systems off Kueishantao Island.</title>
        <authorList>
            <person name="Su Z."/>
            <person name="Tang K."/>
        </authorList>
    </citation>
    <scope>NUCLEOTIDE SEQUENCE [LARGE SCALE GENOMIC DNA]</scope>
    <source>
        <strain evidence="1 2">TK19101</strain>
    </source>
</reference>
<dbReference type="InterPro" id="IPR007497">
    <property type="entry name" value="SIMPL/DUF541"/>
</dbReference>
<dbReference type="PANTHER" id="PTHR34387">
    <property type="entry name" value="SLR1258 PROTEIN"/>
    <property type="match status" value="1"/>
</dbReference>
<dbReference type="Gene3D" id="3.30.70.2970">
    <property type="entry name" value="Protein of unknown function (DUF541), domain 2"/>
    <property type="match status" value="1"/>
</dbReference>
<sequence length="219" mass="22410">MSVWLFAAVGVQAQELRQITVTGEGVAAAVPDMATISLGVSHRADSAEAAMDQVSQSVAAILDLLPRFGIDARDMQTSGLSLYPVFASASVSGADRITGFEASNGVTLRVRDLDQLGAALEAVLKTGANRLSGLSFGVQEPAPLQEAARRDAVADAMARAQVYAEAAGVTLGPVVSISENGGGYRPEPMMMAARADSVPVAAGEATISASVTMVFALAD</sequence>
<name>A0ABU6HFS5_9RHOB</name>
<gene>
    <name evidence="1" type="ORF">VK792_01540</name>
</gene>
<dbReference type="Proteomes" id="UP001348149">
    <property type="component" value="Unassembled WGS sequence"/>
</dbReference>
<dbReference type="EMBL" id="JAYLLH010000002">
    <property type="protein sequence ID" value="MEC3859955.1"/>
    <property type="molecule type" value="Genomic_DNA"/>
</dbReference>
<dbReference type="InterPro" id="IPR052022">
    <property type="entry name" value="26kDa_periplasmic_antigen"/>
</dbReference>
<evidence type="ECO:0000313" key="1">
    <source>
        <dbReference type="EMBL" id="MEC3859955.1"/>
    </source>
</evidence>